<dbReference type="CDD" id="cd12797">
    <property type="entry name" value="M23_peptidase"/>
    <property type="match status" value="1"/>
</dbReference>
<protein>
    <submittedName>
        <fullName evidence="3">Peptidase M23</fullName>
    </submittedName>
</protein>
<evidence type="ECO:0000259" key="2">
    <source>
        <dbReference type="Pfam" id="PF01551"/>
    </source>
</evidence>
<evidence type="ECO:0000313" key="3">
    <source>
        <dbReference type="EMBL" id="OZG69092.1"/>
    </source>
</evidence>
<feature type="transmembrane region" description="Helical" evidence="1">
    <location>
        <begin position="36"/>
        <end position="59"/>
    </location>
</feature>
<feature type="domain" description="M23ase beta-sheet core" evidence="2">
    <location>
        <begin position="126"/>
        <end position="213"/>
    </location>
</feature>
<dbReference type="InterPro" id="IPR016047">
    <property type="entry name" value="M23ase_b-sheet_dom"/>
</dbReference>
<keyword evidence="1" id="KW-0812">Transmembrane</keyword>
<comment type="caution">
    <text evidence="3">The sequence shown here is derived from an EMBL/GenBank/DDBJ whole genome shotgun (WGS) entry which is preliminary data.</text>
</comment>
<proteinExistence type="predicted"/>
<dbReference type="RefSeq" id="WP_226805675.1">
    <property type="nucleotide sequence ID" value="NZ_CP062938.1"/>
</dbReference>
<organism evidence="3 4">
    <name type="scientific">Bifidobacterium eulemuris</name>
    <dbReference type="NCBI Taxonomy" id="1765219"/>
    <lineage>
        <taxon>Bacteria</taxon>
        <taxon>Bacillati</taxon>
        <taxon>Actinomycetota</taxon>
        <taxon>Actinomycetes</taxon>
        <taxon>Bifidobacteriales</taxon>
        <taxon>Bifidobacteriaceae</taxon>
        <taxon>Bifidobacterium</taxon>
    </lineage>
</organism>
<gene>
    <name evidence="3" type="ORF">BEUL_0498</name>
</gene>
<dbReference type="AlphaFoldDB" id="A0A261GCE9"/>
<evidence type="ECO:0000256" key="1">
    <source>
        <dbReference type="SAM" id="Phobius"/>
    </source>
</evidence>
<dbReference type="Pfam" id="PF01551">
    <property type="entry name" value="Peptidase_M23"/>
    <property type="match status" value="1"/>
</dbReference>
<name>A0A261GCE9_9BIFI</name>
<dbReference type="Proteomes" id="UP000216057">
    <property type="component" value="Unassembled WGS sequence"/>
</dbReference>
<sequence>MNRHIGRCGECHDQSRARKTRFEYERRRVQEERLRALTSALAIFAVMVVLLTCILATGAGQERYMLADERKDCGTATPIAFTALAVDMSVSSSSDESRCQSVFDWPVAQVSLEQEFRRPPTTWSAGHRGVDLLAEEGTALLAPADGVVSFAGVVAGKDVVSVRHGTILSSFEPATTDLKVGTSVRRGEGFAVTGGGSDHCGNRCVHWGLRRGADDYLDPGAYTARTVISLKAHRSTGRLTDDSTFFSTGSLYNARRSIT</sequence>
<accession>A0A261GCE9</accession>
<dbReference type="SUPFAM" id="SSF51261">
    <property type="entry name" value="Duplicated hybrid motif"/>
    <property type="match status" value="1"/>
</dbReference>
<reference evidence="3 4" key="1">
    <citation type="journal article" date="2017" name="BMC Genomics">
        <title>Comparative genomic and phylogenomic analyses of the Bifidobacteriaceae family.</title>
        <authorList>
            <person name="Lugli G.A."/>
            <person name="Milani C."/>
            <person name="Turroni F."/>
            <person name="Duranti S."/>
            <person name="Mancabelli L."/>
            <person name="Mangifesta M."/>
            <person name="Ferrario C."/>
            <person name="Modesto M."/>
            <person name="Mattarelli P."/>
            <person name="Jiri K."/>
            <person name="van Sinderen D."/>
            <person name="Ventura M."/>
        </authorList>
    </citation>
    <scope>NUCLEOTIDE SEQUENCE [LARGE SCALE GENOMIC DNA]</scope>
    <source>
        <strain evidence="3 4">DSM 100216</strain>
    </source>
</reference>
<dbReference type="Gene3D" id="2.70.70.10">
    <property type="entry name" value="Glucose Permease (Domain IIA)"/>
    <property type="match status" value="1"/>
</dbReference>
<keyword evidence="1" id="KW-1133">Transmembrane helix</keyword>
<dbReference type="InterPro" id="IPR011055">
    <property type="entry name" value="Dup_hybrid_motif"/>
</dbReference>
<evidence type="ECO:0000313" key="4">
    <source>
        <dbReference type="Proteomes" id="UP000216057"/>
    </source>
</evidence>
<keyword evidence="1" id="KW-0472">Membrane</keyword>
<dbReference type="EMBL" id="MWWZ01000004">
    <property type="protein sequence ID" value="OZG69092.1"/>
    <property type="molecule type" value="Genomic_DNA"/>
</dbReference>